<evidence type="ECO:0000259" key="12">
    <source>
        <dbReference type="PROSITE" id="PS50071"/>
    </source>
</evidence>
<dbReference type="GO" id="GO:0030182">
    <property type="term" value="P:neuron differentiation"/>
    <property type="evidence" value="ECO:0007669"/>
    <property type="project" value="TreeGrafter"/>
</dbReference>
<dbReference type="GO" id="GO:0005634">
    <property type="term" value="C:nucleus"/>
    <property type="evidence" value="ECO:0007669"/>
    <property type="project" value="UniProtKB-SubCell"/>
</dbReference>
<evidence type="ECO:0000256" key="11">
    <source>
        <dbReference type="SAM" id="MobiDB-lite"/>
    </source>
</evidence>
<feature type="domain" description="Homeobox" evidence="12">
    <location>
        <begin position="132"/>
        <end position="192"/>
    </location>
</feature>
<feature type="DNA-binding region" description="Homeobox" evidence="9">
    <location>
        <begin position="134"/>
        <end position="193"/>
    </location>
</feature>
<sequence length="361" mass="39990">MSSSMMYPALLQQIITHQMQNTFRVPQFSWVHPPPTMTQPSPPSSPPTSCATGCPWTPRTHHSRVPSFTIDAILGHQNTSHKSPVSPEVRKKIPGHDMRISARPSPYPCNPVEAVASPAVTSGPTSSPGKASKSKRIRTIFTAEQLERLEAEFSRQQYMVGPERVFLANSLQLSEAQVKVWFQNRRIKWRKQFIEKQHGRFSSVYSDGHDRECSRSPISSPEQLDITSTDVSDCADEVLTQMEKVPERIKLEKSPTSPTSLPRSRSPSPLSLPSAPSSSISPSSSVTSRLSVEISESPAKAKPEINFPLKKTYEESSSVDKLNNNNNNVLPSRFAQVYSSEQSHLQTGKENPSQVQASCSP</sequence>
<dbReference type="AlphaFoldDB" id="A0A8B7PLQ5"/>
<evidence type="ECO:0000256" key="8">
    <source>
        <dbReference type="ARBA" id="ARBA00023242"/>
    </source>
</evidence>
<feature type="compositionally biased region" description="Polar residues" evidence="11">
    <location>
        <begin position="216"/>
        <end position="231"/>
    </location>
</feature>
<dbReference type="KEGG" id="hazt:108681766"/>
<organism evidence="13 14">
    <name type="scientific">Hyalella azteca</name>
    <name type="common">Amphipod</name>
    <dbReference type="NCBI Taxonomy" id="294128"/>
    <lineage>
        <taxon>Eukaryota</taxon>
        <taxon>Metazoa</taxon>
        <taxon>Ecdysozoa</taxon>
        <taxon>Arthropoda</taxon>
        <taxon>Crustacea</taxon>
        <taxon>Multicrustacea</taxon>
        <taxon>Malacostraca</taxon>
        <taxon>Eumalacostraca</taxon>
        <taxon>Peracarida</taxon>
        <taxon>Amphipoda</taxon>
        <taxon>Senticaudata</taxon>
        <taxon>Talitrida</taxon>
        <taxon>Talitroidea</taxon>
        <taxon>Hyalellidae</taxon>
        <taxon>Hyalella</taxon>
    </lineage>
</organism>
<feature type="region of interest" description="Disordered" evidence="11">
    <location>
        <begin position="204"/>
        <end position="286"/>
    </location>
</feature>
<dbReference type="GO" id="GO:0000978">
    <property type="term" value="F:RNA polymerase II cis-regulatory region sequence-specific DNA binding"/>
    <property type="evidence" value="ECO:0007669"/>
    <property type="project" value="TreeGrafter"/>
</dbReference>
<dbReference type="Gene3D" id="1.10.10.60">
    <property type="entry name" value="Homeodomain-like"/>
    <property type="match status" value="1"/>
</dbReference>
<dbReference type="PANTHER" id="PTHR24339">
    <property type="entry name" value="HOMEOBOX PROTEIN EMX-RELATED"/>
    <property type="match status" value="1"/>
</dbReference>
<evidence type="ECO:0000256" key="3">
    <source>
        <dbReference type="ARBA" id="ARBA00022491"/>
    </source>
</evidence>
<feature type="compositionally biased region" description="Basic and acidic residues" evidence="11">
    <location>
        <begin position="244"/>
        <end position="253"/>
    </location>
</feature>
<dbReference type="CDD" id="cd00086">
    <property type="entry name" value="homeodomain"/>
    <property type="match status" value="1"/>
</dbReference>
<accession>A0A8B7PLQ5</accession>
<keyword evidence="8 9" id="KW-0539">Nucleus</keyword>
<comment type="subcellular location">
    <subcellularLocation>
        <location evidence="1 9 10">Nucleus</location>
    </subcellularLocation>
</comment>
<gene>
    <name evidence="14" type="primary">LOC108681766</name>
</gene>
<dbReference type="OrthoDB" id="6159439at2759"/>
<keyword evidence="6 9" id="KW-0371">Homeobox</keyword>
<dbReference type="PANTHER" id="PTHR24339:SF67">
    <property type="entry name" value="GNOT1 HOMEODOMAIN PROTEIN-RELATED"/>
    <property type="match status" value="1"/>
</dbReference>
<feature type="compositionally biased region" description="Low complexity" evidence="11">
    <location>
        <begin position="254"/>
        <end position="286"/>
    </location>
</feature>
<evidence type="ECO:0000256" key="5">
    <source>
        <dbReference type="ARBA" id="ARBA00023125"/>
    </source>
</evidence>
<dbReference type="PROSITE" id="PS50071">
    <property type="entry name" value="HOMEOBOX_2"/>
    <property type="match status" value="1"/>
</dbReference>
<evidence type="ECO:0000313" key="13">
    <source>
        <dbReference type="Proteomes" id="UP000694843"/>
    </source>
</evidence>
<dbReference type="GeneID" id="108681766"/>
<dbReference type="RefSeq" id="XP_018026326.1">
    <property type="nucleotide sequence ID" value="XM_018170837.2"/>
</dbReference>
<evidence type="ECO:0000256" key="7">
    <source>
        <dbReference type="ARBA" id="ARBA00023163"/>
    </source>
</evidence>
<dbReference type="InterPro" id="IPR017970">
    <property type="entry name" value="Homeobox_CS"/>
</dbReference>
<keyword evidence="3" id="KW-0678">Repressor</keyword>
<name>A0A8B7PLQ5_HYAAZ</name>
<keyword evidence="7" id="KW-0804">Transcription</keyword>
<keyword evidence="5 9" id="KW-0238">DNA-binding</keyword>
<keyword evidence="4" id="KW-0805">Transcription regulation</keyword>
<reference evidence="14" key="1">
    <citation type="submission" date="2025-08" db="UniProtKB">
        <authorList>
            <consortium name="RefSeq"/>
        </authorList>
    </citation>
    <scope>IDENTIFICATION</scope>
    <source>
        <tissue evidence="14">Whole organism</tissue>
    </source>
</reference>
<dbReference type="PROSITE" id="PS00027">
    <property type="entry name" value="HOMEOBOX_1"/>
    <property type="match status" value="1"/>
</dbReference>
<evidence type="ECO:0000256" key="9">
    <source>
        <dbReference type="PROSITE-ProRule" id="PRU00108"/>
    </source>
</evidence>
<dbReference type="Pfam" id="PF00046">
    <property type="entry name" value="Homeodomain"/>
    <property type="match status" value="1"/>
</dbReference>
<keyword evidence="2" id="KW-0217">Developmental protein</keyword>
<dbReference type="SMART" id="SM00389">
    <property type="entry name" value="HOX"/>
    <property type="match status" value="1"/>
</dbReference>
<dbReference type="InterPro" id="IPR001356">
    <property type="entry name" value="HD"/>
</dbReference>
<evidence type="ECO:0000256" key="2">
    <source>
        <dbReference type="ARBA" id="ARBA00022473"/>
    </source>
</evidence>
<keyword evidence="13" id="KW-1185">Reference proteome</keyword>
<dbReference type="GO" id="GO:0007417">
    <property type="term" value="P:central nervous system development"/>
    <property type="evidence" value="ECO:0007669"/>
    <property type="project" value="TreeGrafter"/>
</dbReference>
<feature type="region of interest" description="Disordered" evidence="11">
    <location>
        <begin position="338"/>
        <end position="361"/>
    </location>
</feature>
<dbReference type="Proteomes" id="UP000694843">
    <property type="component" value="Unplaced"/>
</dbReference>
<dbReference type="FunFam" id="1.10.10.60:FF:000450">
    <property type="entry name" value="Homeobox protein notochord"/>
    <property type="match status" value="1"/>
</dbReference>
<evidence type="ECO:0000256" key="6">
    <source>
        <dbReference type="ARBA" id="ARBA00023155"/>
    </source>
</evidence>
<dbReference type="SUPFAM" id="SSF46689">
    <property type="entry name" value="Homeodomain-like"/>
    <property type="match status" value="1"/>
</dbReference>
<evidence type="ECO:0000256" key="1">
    <source>
        <dbReference type="ARBA" id="ARBA00004123"/>
    </source>
</evidence>
<evidence type="ECO:0000256" key="4">
    <source>
        <dbReference type="ARBA" id="ARBA00023015"/>
    </source>
</evidence>
<dbReference type="GO" id="GO:0000981">
    <property type="term" value="F:DNA-binding transcription factor activity, RNA polymerase II-specific"/>
    <property type="evidence" value="ECO:0007669"/>
    <property type="project" value="InterPro"/>
</dbReference>
<evidence type="ECO:0000313" key="14">
    <source>
        <dbReference type="RefSeq" id="XP_018026326.1"/>
    </source>
</evidence>
<evidence type="ECO:0000256" key="10">
    <source>
        <dbReference type="RuleBase" id="RU000682"/>
    </source>
</evidence>
<dbReference type="InterPro" id="IPR050877">
    <property type="entry name" value="EMX-VAX-Noto_Homeobox_TFs"/>
</dbReference>
<protein>
    <submittedName>
        <fullName evidence="14">Homeobox protein BarH-like 1</fullName>
    </submittedName>
</protein>
<dbReference type="InterPro" id="IPR009057">
    <property type="entry name" value="Homeodomain-like_sf"/>
</dbReference>
<proteinExistence type="predicted"/>